<proteinExistence type="predicted"/>
<gene>
    <name evidence="1" type="ORF">FRACYDRAFT_251037</name>
</gene>
<dbReference type="InParanoid" id="A0A1E7EP29"/>
<keyword evidence="2" id="KW-1185">Reference proteome</keyword>
<dbReference type="EMBL" id="KV784385">
    <property type="protein sequence ID" value="OEU07614.1"/>
    <property type="molecule type" value="Genomic_DNA"/>
</dbReference>
<sequence length="187" mass="20912">MTKSFKIFWDLQCPYSKKMWEQYRGYNNKKQHHQNSVAVLEHVLGVGNNNSQQQQQQHRLVNSISTSSTDTGTGTPLLEPVAVPVPVPVDAQYVPRTIIHRDYTNVGHAAPHQELFTVYITSYAHHPQAFAAHCGASLIDTMKGRDVMFKFFENEDQISSILGSTSPSSTCSVIAKQQNLQEQLVAA</sequence>
<evidence type="ECO:0000313" key="1">
    <source>
        <dbReference type="EMBL" id="OEU07614.1"/>
    </source>
</evidence>
<dbReference type="AlphaFoldDB" id="A0A1E7EP29"/>
<reference evidence="1 2" key="1">
    <citation type="submission" date="2016-09" db="EMBL/GenBank/DDBJ databases">
        <title>Extensive genetic diversity and differential bi-allelic expression allows diatom success in the polar Southern Ocean.</title>
        <authorList>
            <consortium name="DOE Joint Genome Institute"/>
            <person name="Mock T."/>
            <person name="Otillar R.P."/>
            <person name="Strauss J."/>
            <person name="Dupont C."/>
            <person name="Frickenhaus S."/>
            <person name="Maumus F."/>
            <person name="Mcmullan M."/>
            <person name="Sanges R."/>
            <person name="Schmutz J."/>
            <person name="Toseland A."/>
            <person name="Valas R."/>
            <person name="Veluchamy A."/>
            <person name="Ward B.J."/>
            <person name="Allen A."/>
            <person name="Barry K."/>
            <person name="Falciatore A."/>
            <person name="Ferrante M."/>
            <person name="Fortunato A.E."/>
            <person name="Gloeckner G."/>
            <person name="Gruber A."/>
            <person name="Hipkin R."/>
            <person name="Janech M."/>
            <person name="Kroth P."/>
            <person name="Leese F."/>
            <person name="Lindquist E."/>
            <person name="Lyon B.R."/>
            <person name="Martin J."/>
            <person name="Mayer C."/>
            <person name="Parker M."/>
            <person name="Quesneville H."/>
            <person name="Raymond J."/>
            <person name="Uhlig C."/>
            <person name="Valentin K.U."/>
            <person name="Worden A.Z."/>
            <person name="Armbrust E.V."/>
            <person name="Bowler C."/>
            <person name="Green B."/>
            <person name="Moulton V."/>
            <person name="Van Oosterhout C."/>
            <person name="Grigoriev I."/>
        </authorList>
    </citation>
    <scope>NUCLEOTIDE SEQUENCE [LARGE SCALE GENOMIC DNA]</scope>
    <source>
        <strain evidence="1 2">CCMP1102</strain>
    </source>
</reference>
<dbReference type="Proteomes" id="UP000095751">
    <property type="component" value="Unassembled WGS sequence"/>
</dbReference>
<name>A0A1E7EP29_9STRA</name>
<accession>A0A1E7EP29</accession>
<dbReference type="KEGG" id="fcy:FRACYDRAFT_251037"/>
<organism evidence="1 2">
    <name type="scientific">Fragilariopsis cylindrus CCMP1102</name>
    <dbReference type="NCBI Taxonomy" id="635003"/>
    <lineage>
        <taxon>Eukaryota</taxon>
        <taxon>Sar</taxon>
        <taxon>Stramenopiles</taxon>
        <taxon>Ochrophyta</taxon>
        <taxon>Bacillariophyta</taxon>
        <taxon>Bacillariophyceae</taxon>
        <taxon>Bacillariophycidae</taxon>
        <taxon>Bacillariales</taxon>
        <taxon>Bacillariaceae</taxon>
        <taxon>Fragilariopsis</taxon>
    </lineage>
</organism>
<protein>
    <submittedName>
        <fullName evidence="1">Uncharacterized protein</fullName>
    </submittedName>
</protein>
<evidence type="ECO:0000313" key="2">
    <source>
        <dbReference type="Proteomes" id="UP000095751"/>
    </source>
</evidence>